<evidence type="ECO:0000256" key="1">
    <source>
        <dbReference type="ARBA" id="ARBA00005028"/>
    </source>
</evidence>
<feature type="active site" description="Proton acceptor" evidence="6">
    <location>
        <position position="311"/>
    </location>
</feature>
<dbReference type="UniPathway" id="UPA00242"/>
<dbReference type="GO" id="GO:0030246">
    <property type="term" value="F:carbohydrate binding"/>
    <property type="evidence" value="ECO:0007669"/>
    <property type="project" value="InterPro"/>
</dbReference>
<dbReference type="CDD" id="cd09019">
    <property type="entry name" value="galactose_mutarotase_like"/>
    <property type="match status" value="1"/>
</dbReference>
<accession>A0A412AUR0</accession>
<evidence type="ECO:0000256" key="8">
    <source>
        <dbReference type="PIRSR" id="PIRSR005096-3"/>
    </source>
</evidence>
<dbReference type="PIRSF" id="PIRSF005096">
    <property type="entry name" value="GALM"/>
    <property type="match status" value="1"/>
</dbReference>
<evidence type="ECO:0000256" key="2">
    <source>
        <dbReference type="ARBA" id="ARBA00006206"/>
    </source>
</evidence>
<feature type="binding site" evidence="8">
    <location>
        <begin position="177"/>
        <end position="179"/>
    </location>
    <ligand>
        <name>beta-D-galactose</name>
        <dbReference type="ChEBI" id="CHEBI:27667"/>
    </ligand>
</feature>
<dbReference type="Pfam" id="PF01263">
    <property type="entry name" value="Aldose_epim"/>
    <property type="match status" value="1"/>
</dbReference>
<dbReference type="InterPro" id="IPR015443">
    <property type="entry name" value="Aldose_1-epimerase"/>
</dbReference>
<comment type="caution">
    <text evidence="9">The sequence shown here is derived from an EMBL/GenBank/DDBJ whole genome shotgun (WGS) entry which is preliminary data.</text>
</comment>
<evidence type="ECO:0000256" key="5">
    <source>
        <dbReference type="PIRNR" id="PIRNR005096"/>
    </source>
</evidence>
<feature type="active site" description="Proton donor" evidence="6">
    <location>
        <position position="177"/>
    </location>
</feature>
<gene>
    <name evidence="9" type="ORF">DWY99_12775</name>
</gene>
<dbReference type="GO" id="GO:0033499">
    <property type="term" value="P:galactose catabolic process via UDP-galactose, Leloir pathway"/>
    <property type="evidence" value="ECO:0007669"/>
    <property type="project" value="TreeGrafter"/>
</dbReference>
<organism evidence="9 10">
    <name type="scientific">[Clostridium] leptum</name>
    <dbReference type="NCBI Taxonomy" id="1535"/>
    <lineage>
        <taxon>Bacteria</taxon>
        <taxon>Bacillati</taxon>
        <taxon>Bacillota</taxon>
        <taxon>Clostridia</taxon>
        <taxon>Eubacteriales</taxon>
        <taxon>Oscillospiraceae</taxon>
        <taxon>Oscillospiraceae incertae sedis</taxon>
    </lineage>
</organism>
<dbReference type="PANTHER" id="PTHR10091:SF0">
    <property type="entry name" value="GALACTOSE MUTAROTASE"/>
    <property type="match status" value="1"/>
</dbReference>
<comment type="pathway">
    <text evidence="1 5">Carbohydrate metabolism; hexose metabolism.</text>
</comment>
<dbReference type="GO" id="GO:0004034">
    <property type="term" value="F:aldose 1-epimerase activity"/>
    <property type="evidence" value="ECO:0007669"/>
    <property type="project" value="UniProtKB-EC"/>
</dbReference>
<dbReference type="EMBL" id="QRTC01000069">
    <property type="protein sequence ID" value="RGQ35278.1"/>
    <property type="molecule type" value="Genomic_DNA"/>
</dbReference>
<dbReference type="Proteomes" id="UP000284751">
    <property type="component" value="Unassembled WGS sequence"/>
</dbReference>
<protein>
    <recommendedName>
        <fullName evidence="5">Aldose 1-epimerase</fullName>
        <ecNumber evidence="5">5.1.3.3</ecNumber>
    </recommendedName>
</protein>
<reference evidence="9 10" key="1">
    <citation type="submission" date="2018-08" db="EMBL/GenBank/DDBJ databases">
        <title>A genome reference for cultivated species of the human gut microbiota.</title>
        <authorList>
            <person name="Zou Y."/>
            <person name="Xue W."/>
            <person name="Luo G."/>
        </authorList>
    </citation>
    <scope>NUCLEOTIDE SEQUENCE [LARGE SCALE GENOMIC DNA]</scope>
    <source>
        <strain evidence="9 10">AF28-26</strain>
    </source>
</reference>
<dbReference type="EC" id="5.1.3.3" evidence="5"/>
<keyword evidence="3 5" id="KW-0413">Isomerase</keyword>
<dbReference type="InterPro" id="IPR014718">
    <property type="entry name" value="GH-type_carb-bd"/>
</dbReference>
<evidence type="ECO:0000256" key="7">
    <source>
        <dbReference type="PIRSR" id="PIRSR005096-2"/>
    </source>
</evidence>
<dbReference type="InterPro" id="IPR011013">
    <property type="entry name" value="Gal_mutarotase_sf_dom"/>
</dbReference>
<dbReference type="NCBIfam" id="NF008277">
    <property type="entry name" value="PRK11055.1"/>
    <property type="match status" value="1"/>
</dbReference>
<comment type="similarity">
    <text evidence="2 5">Belongs to the aldose epimerase family.</text>
</comment>
<evidence type="ECO:0000256" key="6">
    <source>
        <dbReference type="PIRSR" id="PIRSR005096-1"/>
    </source>
</evidence>
<dbReference type="InterPro" id="IPR008183">
    <property type="entry name" value="Aldose_1/G6P_1-epimerase"/>
</dbReference>
<dbReference type="PANTHER" id="PTHR10091">
    <property type="entry name" value="ALDOSE-1-EPIMERASE"/>
    <property type="match status" value="1"/>
</dbReference>
<dbReference type="GO" id="GO:0006006">
    <property type="term" value="P:glucose metabolic process"/>
    <property type="evidence" value="ECO:0007669"/>
    <property type="project" value="TreeGrafter"/>
</dbReference>
<dbReference type="InterPro" id="IPR047215">
    <property type="entry name" value="Galactose_mutarotase-like"/>
</dbReference>
<name>A0A412AUR0_9FIRM</name>
<feature type="binding site" evidence="7">
    <location>
        <position position="249"/>
    </location>
    <ligand>
        <name>beta-D-galactose</name>
        <dbReference type="ChEBI" id="CHEBI:27667"/>
    </ligand>
</feature>
<keyword evidence="4 5" id="KW-0119">Carbohydrate metabolism</keyword>
<proteinExistence type="inferred from homology"/>
<evidence type="ECO:0000256" key="3">
    <source>
        <dbReference type="ARBA" id="ARBA00023235"/>
    </source>
</evidence>
<evidence type="ECO:0000313" key="10">
    <source>
        <dbReference type="Proteomes" id="UP000284751"/>
    </source>
</evidence>
<comment type="catalytic activity">
    <reaction evidence="5">
        <text>alpha-D-glucose = beta-D-glucose</text>
        <dbReference type="Rhea" id="RHEA:10264"/>
        <dbReference type="ChEBI" id="CHEBI:15903"/>
        <dbReference type="ChEBI" id="CHEBI:17925"/>
        <dbReference type="EC" id="5.1.3.3"/>
    </reaction>
</comment>
<sequence length="346" mass="38230">MKLSQAPFGTSRDQKAVSLYTLSNDRGMTVEICNIGCSIVSVKVPNRDGNSVDVALGYDTVPEYEANPSAFGAVTGQFAARIRRGQYQWNGKTVQLELNEGKNNIHGGSNGFAYRYWDCIEASSERLRFQLFSPDGDSGFPGDLTVVITYTLTDDNTLVWESEASTLTETICCLTNHSYFNLNGCDSGSTEGQYLTINSDYILEIDEEMLPTGRILPVAGTPFDFTSPKKLGRQCDEDHPQLKIAGGYDHYFILRPFSPFSVQAYSEETGIVFTLRTNAPGIQLYAGNFLNGTLKAKGGYYPQKRGGFCPEPISYPDAVNQPNFPSCVVSRNNPQKYRTELSFSVK</sequence>
<evidence type="ECO:0000313" key="9">
    <source>
        <dbReference type="EMBL" id="RGQ35278.1"/>
    </source>
</evidence>
<dbReference type="SUPFAM" id="SSF74650">
    <property type="entry name" value="Galactose mutarotase-like"/>
    <property type="match status" value="1"/>
</dbReference>
<dbReference type="Gene3D" id="2.70.98.10">
    <property type="match status" value="1"/>
</dbReference>
<dbReference type="AlphaFoldDB" id="A0A412AUR0"/>
<evidence type="ECO:0000256" key="4">
    <source>
        <dbReference type="ARBA" id="ARBA00023277"/>
    </source>
</evidence>